<evidence type="ECO:0000256" key="1">
    <source>
        <dbReference type="ARBA" id="ARBA00022679"/>
    </source>
</evidence>
<dbReference type="Proteomes" id="UP001431656">
    <property type="component" value="Chromosome"/>
</dbReference>
<dbReference type="EMBL" id="AP028056">
    <property type="protein sequence ID" value="BEH01271.1"/>
    <property type="molecule type" value="Genomic_DNA"/>
</dbReference>
<proteinExistence type="predicted"/>
<evidence type="ECO:0000256" key="3">
    <source>
        <dbReference type="SAM" id="MobiDB-lite"/>
    </source>
</evidence>
<dbReference type="RefSeq" id="WP_286267345.1">
    <property type="nucleotide sequence ID" value="NZ_AP028056.1"/>
</dbReference>
<dbReference type="GO" id="GO:0003841">
    <property type="term" value="F:1-acylglycerol-3-phosphate O-acyltransferase activity"/>
    <property type="evidence" value="ECO:0007669"/>
    <property type="project" value="TreeGrafter"/>
</dbReference>
<sequence length="265" mass="28910">MTAWYSFFKATLVRPAVKWWFRVKIEGTEKIPDGGCVLAANHLDAGDTFSLPSLIKPKVTFPAKKELFMGKSLKGRVVAWFLTAVGQAPIDRSGGRASVAGLGSVEDVLDAGGVVAIFPEGTRSPDGRLYKGHTGVARLALTSGRPVLPVAMINTRMVKSKVGIPTMRDARIIIGDPMDFSEYRDQVNDLHVLRWVTNEVMGAIQQMTGQTYVDVYASRVKRGELKGTELSKQLLAYPNQNQTRPVPATQFPAGAPVLDDPTVRE</sequence>
<evidence type="ECO:0000313" key="6">
    <source>
        <dbReference type="Proteomes" id="UP001431656"/>
    </source>
</evidence>
<accession>A0AAN0MFL5</accession>
<dbReference type="SMART" id="SM00563">
    <property type="entry name" value="PlsC"/>
    <property type="match status" value="1"/>
</dbReference>
<feature type="domain" description="Phospholipid/glycerol acyltransferase" evidence="4">
    <location>
        <begin position="36"/>
        <end position="155"/>
    </location>
</feature>
<evidence type="ECO:0000256" key="2">
    <source>
        <dbReference type="ARBA" id="ARBA00023315"/>
    </source>
</evidence>
<keyword evidence="1" id="KW-0808">Transferase</keyword>
<dbReference type="InterPro" id="IPR002123">
    <property type="entry name" value="Plipid/glycerol_acylTrfase"/>
</dbReference>
<evidence type="ECO:0000259" key="4">
    <source>
        <dbReference type="SMART" id="SM00563"/>
    </source>
</evidence>
<keyword evidence="2 5" id="KW-0012">Acyltransferase</keyword>
<dbReference type="AlphaFoldDB" id="A0AAN0MFL5"/>
<evidence type="ECO:0000313" key="5">
    <source>
        <dbReference type="EMBL" id="BEH01271.1"/>
    </source>
</evidence>
<keyword evidence="6" id="KW-1185">Reference proteome</keyword>
<organism evidence="5 6">
    <name type="scientific">Brooklawnia propionicigenes</name>
    <dbReference type="NCBI Taxonomy" id="3041175"/>
    <lineage>
        <taxon>Bacteria</taxon>
        <taxon>Bacillati</taxon>
        <taxon>Actinomycetota</taxon>
        <taxon>Actinomycetes</taxon>
        <taxon>Propionibacteriales</taxon>
        <taxon>Propionibacteriaceae</taxon>
        <taxon>Brooklawnia</taxon>
    </lineage>
</organism>
<name>A0AAN0MFL5_9ACTN</name>
<dbReference type="PANTHER" id="PTHR10434">
    <property type="entry name" value="1-ACYL-SN-GLYCEROL-3-PHOSPHATE ACYLTRANSFERASE"/>
    <property type="match status" value="1"/>
</dbReference>
<gene>
    <name evidence="5" type="ORF">brsh051_05520</name>
</gene>
<protein>
    <submittedName>
        <fullName evidence="5">Lysophospholipid acyltransferase family protein</fullName>
    </submittedName>
</protein>
<dbReference type="CDD" id="cd07989">
    <property type="entry name" value="LPLAT_AGPAT-like"/>
    <property type="match status" value="1"/>
</dbReference>
<dbReference type="Pfam" id="PF01553">
    <property type="entry name" value="Acyltransferase"/>
    <property type="match status" value="1"/>
</dbReference>
<dbReference type="SUPFAM" id="SSF69593">
    <property type="entry name" value="Glycerol-3-phosphate (1)-acyltransferase"/>
    <property type="match status" value="1"/>
</dbReference>
<dbReference type="GO" id="GO:0006654">
    <property type="term" value="P:phosphatidic acid biosynthetic process"/>
    <property type="evidence" value="ECO:0007669"/>
    <property type="project" value="TreeGrafter"/>
</dbReference>
<dbReference type="GO" id="GO:0005886">
    <property type="term" value="C:plasma membrane"/>
    <property type="evidence" value="ECO:0007669"/>
    <property type="project" value="TreeGrafter"/>
</dbReference>
<dbReference type="PANTHER" id="PTHR10434:SF11">
    <property type="entry name" value="1-ACYL-SN-GLYCEROL-3-PHOSPHATE ACYLTRANSFERASE"/>
    <property type="match status" value="1"/>
</dbReference>
<feature type="region of interest" description="Disordered" evidence="3">
    <location>
        <begin position="239"/>
        <end position="265"/>
    </location>
</feature>
<dbReference type="KEGG" id="broo:brsh051_05520"/>
<reference evidence="5" key="1">
    <citation type="journal article" date="2024" name="Int. J. Syst. Evol. Microbiol.">
        <title>Brooklawnia propionicigenes sp. nov., a facultatively anaerobic, propionate-producing bacterium isolated from a methanogenic reactor treating waste from cattle farms.</title>
        <authorList>
            <person name="Akita Y."/>
            <person name="Ueki A."/>
            <person name="Tonouchi A."/>
            <person name="Sugawara Y."/>
            <person name="Honma S."/>
            <person name="Kaku N."/>
            <person name="Ueki K."/>
        </authorList>
    </citation>
    <scope>NUCLEOTIDE SEQUENCE</scope>
    <source>
        <strain evidence="5">SH051</strain>
    </source>
</reference>